<reference evidence="1" key="1">
    <citation type="submission" date="2022-04" db="EMBL/GenBank/DDBJ databases">
        <title>A functionally conserved STORR gene fusion in Papaver species that diverged 16.8 million years ago.</title>
        <authorList>
            <person name="Catania T."/>
        </authorList>
    </citation>
    <scope>NUCLEOTIDE SEQUENCE</scope>
    <source>
        <strain evidence="1">S-188037</strain>
    </source>
</reference>
<comment type="caution">
    <text evidence="1">The sequence shown here is derived from an EMBL/GenBank/DDBJ whole genome shotgun (WGS) entry which is preliminary data.</text>
</comment>
<protein>
    <submittedName>
        <fullName evidence="1">Uncharacterized protein</fullName>
    </submittedName>
</protein>
<name>A0AAD4XQV9_9MAGN</name>
<organism evidence="1 2">
    <name type="scientific">Papaver atlanticum</name>
    <dbReference type="NCBI Taxonomy" id="357466"/>
    <lineage>
        <taxon>Eukaryota</taxon>
        <taxon>Viridiplantae</taxon>
        <taxon>Streptophyta</taxon>
        <taxon>Embryophyta</taxon>
        <taxon>Tracheophyta</taxon>
        <taxon>Spermatophyta</taxon>
        <taxon>Magnoliopsida</taxon>
        <taxon>Ranunculales</taxon>
        <taxon>Papaveraceae</taxon>
        <taxon>Papaveroideae</taxon>
        <taxon>Papaver</taxon>
    </lineage>
</organism>
<sequence length="157" mass="17808">MSQQKKDSLSLIEEIQFDMSPVGQLQIDNWVEIYKGMVDSYKFDGNFLSRMCSNDSKVESIFSLSLKVVALNSANFEASQAAICERAFLLKFSVIAKQLTIKPLFSVDNMVHQLECMIDFLGTPIESPGRHLLRHRGGNCCALHKEYKVRAKRTLQT</sequence>
<proteinExistence type="predicted"/>
<accession>A0AAD4XQV9</accession>
<dbReference type="AlphaFoldDB" id="A0AAD4XQV9"/>
<evidence type="ECO:0000313" key="2">
    <source>
        <dbReference type="Proteomes" id="UP001202328"/>
    </source>
</evidence>
<keyword evidence="2" id="KW-1185">Reference proteome</keyword>
<dbReference type="EMBL" id="JAJJMB010005545">
    <property type="protein sequence ID" value="KAI3938384.1"/>
    <property type="molecule type" value="Genomic_DNA"/>
</dbReference>
<gene>
    <name evidence="1" type="ORF">MKW98_015283</name>
</gene>
<dbReference type="Proteomes" id="UP001202328">
    <property type="component" value="Unassembled WGS sequence"/>
</dbReference>
<evidence type="ECO:0000313" key="1">
    <source>
        <dbReference type="EMBL" id="KAI3938384.1"/>
    </source>
</evidence>